<evidence type="ECO:0000256" key="2">
    <source>
        <dbReference type="ARBA" id="ARBA00007210"/>
    </source>
</evidence>
<dbReference type="Gene3D" id="2.30.29.30">
    <property type="entry name" value="Pleckstrin-homology domain (PH domain)/Phosphotyrosine-binding domain (PTB)"/>
    <property type="match status" value="1"/>
</dbReference>
<dbReference type="InterPro" id="IPR042561">
    <property type="entry name" value="Exo84_C_1"/>
</dbReference>
<feature type="domain" description="Myb-like DNA-binding" evidence="9">
    <location>
        <begin position="731"/>
        <end position="772"/>
    </location>
</feature>
<dbReference type="Pfam" id="PF22980">
    <property type="entry name" value="Myb_DNA-bind_8"/>
    <property type="match status" value="2"/>
</dbReference>
<dbReference type="InterPro" id="IPR011993">
    <property type="entry name" value="PH-like_dom_sf"/>
</dbReference>
<feature type="compositionally biased region" description="Basic and acidic residues" evidence="7">
    <location>
        <begin position="860"/>
        <end position="874"/>
    </location>
</feature>
<dbReference type="Gene3D" id="1.20.58.1210">
    <property type="entry name" value="Exo84p, N-terminal helical domain"/>
    <property type="match status" value="1"/>
</dbReference>
<comment type="similarity">
    <text evidence="2">Belongs to the EXO84 family.</text>
</comment>
<gene>
    <name evidence="10" type="primary">EXO84</name>
    <name evidence="10" type="ORF">H2201_000426</name>
</gene>
<feature type="compositionally biased region" description="Basic and acidic residues" evidence="7">
    <location>
        <begin position="400"/>
        <end position="415"/>
    </location>
</feature>
<dbReference type="SUPFAM" id="SSF74788">
    <property type="entry name" value="Cullin repeat-like"/>
    <property type="match status" value="1"/>
</dbReference>
<feature type="compositionally biased region" description="Polar residues" evidence="7">
    <location>
        <begin position="777"/>
        <end position="787"/>
    </location>
</feature>
<dbReference type="InterPro" id="IPR033961">
    <property type="entry name" value="Exo84"/>
</dbReference>
<dbReference type="EMBL" id="JAPDRL010000002">
    <property type="protein sequence ID" value="KAJ9669559.1"/>
    <property type="molecule type" value="Genomic_DNA"/>
</dbReference>
<dbReference type="InterPro" id="IPR054505">
    <property type="entry name" value="Myb_DNA-bind_8"/>
</dbReference>
<evidence type="ECO:0000259" key="9">
    <source>
        <dbReference type="Pfam" id="PF22980"/>
    </source>
</evidence>
<dbReference type="Gene3D" id="1.20.58.1220">
    <property type="entry name" value="Exo84p, C-terminal helical domain"/>
    <property type="match status" value="1"/>
</dbReference>
<feature type="compositionally biased region" description="Low complexity" evidence="7">
    <location>
        <begin position="799"/>
        <end position="818"/>
    </location>
</feature>
<organism evidence="10 11">
    <name type="scientific">Coniosporium apollinis</name>
    <dbReference type="NCBI Taxonomy" id="61459"/>
    <lineage>
        <taxon>Eukaryota</taxon>
        <taxon>Fungi</taxon>
        <taxon>Dikarya</taxon>
        <taxon>Ascomycota</taxon>
        <taxon>Pezizomycotina</taxon>
        <taxon>Dothideomycetes</taxon>
        <taxon>Dothideomycetes incertae sedis</taxon>
        <taxon>Coniosporium</taxon>
    </lineage>
</organism>
<dbReference type="InterPro" id="IPR016159">
    <property type="entry name" value="Cullin_repeat-like_dom_sf"/>
</dbReference>
<evidence type="ECO:0000256" key="4">
    <source>
        <dbReference type="ARBA" id="ARBA00022448"/>
    </source>
</evidence>
<dbReference type="PANTHER" id="PTHR21426:SF12">
    <property type="entry name" value="EXOCYST COMPLEX COMPONENT 8"/>
    <property type="match status" value="1"/>
</dbReference>
<accession>A0ABQ9P7L3</accession>
<protein>
    <recommendedName>
        <fullName evidence="3">Exocyst complex component EXO84</fullName>
    </recommendedName>
</protein>
<dbReference type="Pfam" id="PF08700">
    <property type="entry name" value="VPS51_Exo84_N"/>
    <property type="match status" value="1"/>
</dbReference>
<dbReference type="Pfam" id="PF25345">
    <property type="entry name" value="PH_EXO84"/>
    <property type="match status" value="1"/>
</dbReference>
<evidence type="ECO:0000256" key="1">
    <source>
        <dbReference type="ARBA" id="ARBA00004398"/>
    </source>
</evidence>
<feature type="domain" description="Exocyst component Exo84 C-terminal" evidence="8">
    <location>
        <begin position="461"/>
        <end position="661"/>
    </location>
</feature>
<evidence type="ECO:0000256" key="5">
    <source>
        <dbReference type="ARBA" id="ARBA00022483"/>
    </source>
</evidence>
<evidence type="ECO:0000256" key="3">
    <source>
        <dbReference type="ARBA" id="ARBA00021269"/>
    </source>
</evidence>
<sequence>MEEKEKSKGISLRKKKSVRPKISAPQPISAPLPTGISAPSISEERSRPSESSSRLDVPRERTPKGGKTSDLVQRRYSTRFTQQIDFTAGAPPVPSVPAIPGQFQTPPASRDGKPAASGGQRIKVDAQALRDPNLQPEQYVASLLTDADEQDIRNYQDELRKLKNRTSTDLQANVYQNRTQFIKISKEAEKLWGEMRTLRTWMSELTGALAQTTSAAADTPTDTVDARKRANRSSVANLEAMWSTHLQQLWRRVEGSQKYLPAIPGRHVVYESSRWVELNAATWKTRQRVHLILLNDHLLVASVKKRTDISSPNIRDNEQKQDVQLTAERCWPLQDVKLADLSTAGAASDKRDRNGERQRAADAVNVRVGSESFTFAATGSSASSDRAALVTTFRKTVEDLRRSQEAETDERRRTQELGGQFATKRMGVLNGSDSLENQSDSVSQRPASILVDVEGKQQSLRWVESQLDDLDIDIALHHFEDAVARTEKLKRIAKGNRGNAAVHDTLTSKVNERATKLAGLISKELTDSHAWKTSTQKNVSWLSRLGFEDRAREVYLDARSSAIEQRCRQCIFEGNLHDYIYEISFIYFTIIQNTVKVYAVCFPAPMMSACVKWAKEHVDDFNVILERQLSSLPEGSPKRDECLERAREHGRMLAEVGLDFKDLIGRTVEERSDNQAAEFLWLCLKESGYKKIDHRKVGEAMNITGNASSLRFMRLRKAVAEGKPVKNEFYGFLKLCIANSDVGKIDFAKVGAALGITQNAASLRYMRLRKKAGDDQGNPSPAKSAPSTPVKKTPVKIMKTPVKTTRTPVKNTKTNKTPNSKRKRVQESDAEDDITIKNDSGEDEAKDTLMASSPPSATRVLRDRSSSAKPKYDYASESGGDSDASEWKGDSDMTTPSKKKQKTMMADATGGDMAATREPVTPETAVKQEMTAYESPATEYEPPATQYELPATSYGEMVGLGDSTAFFQPARHQPMSFINYVDGEEVFYDAETGDYDATGEYDTTYYSGGFQEEYV</sequence>
<evidence type="ECO:0000256" key="7">
    <source>
        <dbReference type="SAM" id="MobiDB-lite"/>
    </source>
</evidence>
<dbReference type="Proteomes" id="UP001172684">
    <property type="component" value="Unassembled WGS sequence"/>
</dbReference>
<feature type="region of interest" description="Disordered" evidence="7">
    <location>
        <begin position="771"/>
        <end position="905"/>
    </location>
</feature>
<proteinExistence type="inferred from homology"/>
<dbReference type="InterPro" id="IPR032403">
    <property type="entry name" value="Exo84_C"/>
</dbReference>
<evidence type="ECO:0000313" key="11">
    <source>
        <dbReference type="Proteomes" id="UP001172684"/>
    </source>
</evidence>
<reference evidence="10" key="1">
    <citation type="submission" date="2022-10" db="EMBL/GenBank/DDBJ databases">
        <title>Culturing micro-colonial fungi from biological soil crusts in the Mojave desert and describing Neophaeococcomyces mojavensis, and introducing the new genera and species Taxawa tesnikishii.</title>
        <authorList>
            <person name="Kurbessoian T."/>
            <person name="Stajich J.E."/>
        </authorList>
    </citation>
    <scope>NUCLEOTIDE SEQUENCE</scope>
    <source>
        <strain evidence="10">TK_1</strain>
    </source>
</reference>
<comment type="caution">
    <text evidence="10">The sequence shown here is derived from an EMBL/GenBank/DDBJ whole genome shotgun (WGS) entry which is preliminary data.</text>
</comment>
<dbReference type="PANTHER" id="PTHR21426">
    <property type="entry name" value="EXOCYST COMPLEX COMPONENT 8"/>
    <property type="match status" value="1"/>
</dbReference>
<keyword evidence="11" id="KW-1185">Reference proteome</keyword>
<feature type="region of interest" description="Disordered" evidence="7">
    <location>
        <begin position="1"/>
        <end position="74"/>
    </location>
</feature>
<keyword evidence="6" id="KW-0653">Protein transport</keyword>
<evidence type="ECO:0000256" key="6">
    <source>
        <dbReference type="ARBA" id="ARBA00022927"/>
    </source>
</evidence>
<name>A0ABQ9P7L3_9PEZI</name>
<keyword evidence="4" id="KW-0813">Transport</keyword>
<dbReference type="Pfam" id="PF16528">
    <property type="entry name" value="Exo84_C"/>
    <property type="match status" value="1"/>
</dbReference>
<feature type="domain" description="Myb-like DNA-binding" evidence="9">
    <location>
        <begin position="675"/>
        <end position="719"/>
    </location>
</feature>
<evidence type="ECO:0000259" key="8">
    <source>
        <dbReference type="Pfam" id="PF16528"/>
    </source>
</evidence>
<dbReference type="InterPro" id="IPR042560">
    <property type="entry name" value="Exo84_C_2"/>
</dbReference>
<feature type="region of interest" description="Disordered" evidence="7">
    <location>
        <begin position="400"/>
        <end position="423"/>
    </location>
</feature>
<comment type="subcellular location">
    <subcellularLocation>
        <location evidence="1">Cytoplasmic vesicle</location>
        <location evidence="1">Secretory vesicle</location>
    </subcellularLocation>
</comment>
<evidence type="ECO:0000313" key="10">
    <source>
        <dbReference type="EMBL" id="KAJ9669559.1"/>
    </source>
</evidence>
<keyword evidence="5" id="KW-0268">Exocytosis</keyword>